<dbReference type="GO" id="GO:0016042">
    <property type="term" value="P:lipid catabolic process"/>
    <property type="evidence" value="ECO:0007669"/>
    <property type="project" value="TreeGrafter"/>
</dbReference>
<dbReference type="SUPFAM" id="SSF53474">
    <property type="entry name" value="alpha/beta-Hydrolases"/>
    <property type="match status" value="1"/>
</dbReference>
<organism evidence="7 8">
    <name type="scientific">Aromia moschata</name>
    <dbReference type="NCBI Taxonomy" id="1265417"/>
    <lineage>
        <taxon>Eukaryota</taxon>
        <taxon>Metazoa</taxon>
        <taxon>Ecdysozoa</taxon>
        <taxon>Arthropoda</taxon>
        <taxon>Hexapoda</taxon>
        <taxon>Insecta</taxon>
        <taxon>Pterygota</taxon>
        <taxon>Neoptera</taxon>
        <taxon>Endopterygota</taxon>
        <taxon>Coleoptera</taxon>
        <taxon>Polyphaga</taxon>
        <taxon>Cucujiformia</taxon>
        <taxon>Chrysomeloidea</taxon>
        <taxon>Cerambycidae</taxon>
        <taxon>Cerambycinae</taxon>
        <taxon>Callichromatini</taxon>
        <taxon>Aromia</taxon>
    </lineage>
</organism>
<accession>A0AAV8XH78</accession>
<feature type="region of interest" description="Disordered" evidence="5">
    <location>
        <begin position="77"/>
        <end position="97"/>
    </location>
</feature>
<dbReference type="GO" id="GO:0005615">
    <property type="term" value="C:extracellular space"/>
    <property type="evidence" value="ECO:0007669"/>
    <property type="project" value="TreeGrafter"/>
</dbReference>
<dbReference type="Gene3D" id="3.40.50.1820">
    <property type="entry name" value="alpha/beta hydrolase"/>
    <property type="match status" value="1"/>
</dbReference>
<evidence type="ECO:0000259" key="6">
    <source>
        <dbReference type="Pfam" id="PF00151"/>
    </source>
</evidence>
<gene>
    <name evidence="7" type="ORF">NQ318_009858</name>
</gene>
<evidence type="ECO:0000256" key="2">
    <source>
        <dbReference type="ARBA" id="ARBA00010701"/>
    </source>
</evidence>
<dbReference type="EMBL" id="JAPWTK010000603">
    <property type="protein sequence ID" value="KAJ8937906.1"/>
    <property type="molecule type" value="Genomic_DNA"/>
</dbReference>
<evidence type="ECO:0000256" key="3">
    <source>
        <dbReference type="ARBA" id="ARBA00022525"/>
    </source>
</evidence>
<keyword evidence="8" id="KW-1185">Reference proteome</keyword>
<comment type="caution">
    <text evidence="7">The sequence shown here is derived from an EMBL/GenBank/DDBJ whole genome shotgun (WGS) entry which is preliminary data.</text>
</comment>
<dbReference type="Pfam" id="PF00151">
    <property type="entry name" value="Lipase"/>
    <property type="match status" value="1"/>
</dbReference>
<proteinExistence type="inferred from homology"/>
<dbReference type="GO" id="GO:0017171">
    <property type="term" value="F:serine hydrolase activity"/>
    <property type="evidence" value="ECO:0007669"/>
    <property type="project" value="TreeGrafter"/>
</dbReference>
<dbReference type="InterPro" id="IPR000734">
    <property type="entry name" value="TAG_lipase"/>
</dbReference>
<feature type="compositionally biased region" description="Basic and acidic residues" evidence="5">
    <location>
        <begin position="82"/>
        <end position="97"/>
    </location>
</feature>
<dbReference type="InterPro" id="IPR029058">
    <property type="entry name" value="AB_hydrolase_fold"/>
</dbReference>
<keyword evidence="3" id="KW-0964">Secreted</keyword>
<evidence type="ECO:0000256" key="4">
    <source>
        <dbReference type="RuleBase" id="RU004262"/>
    </source>
</evidence>
<dbReference type="PANTHER" id="PTHR11610">
    <property type="entry name" value="LIPASE"/>
    <property type="match status" value="1"/>
</dbReference>
<evidence type="ECO:0000256" key="5">
    <source>
        <dbReference type="SAM" id="MobiDB-lite"/>
    </source>
</evidence>
<evidence type="ECO:0000313" key="7">
    <source>
        <dbReference type="EMBL" id="KAJ8937906.1"/>
    </source>
</evidence>
<comment type="subcellular location">
    <subcellularLocation>
        <location evidence="1">Secreted</location>
    </subcellularLocation>
</comment>
<sequence>MALRKLSEVFNGSELGLDPARPLIDRYANRNFKLTRDDAHQVQIIHTNAGFLGDVNQIGHIDFCVNGGRLQPNCNGNRLHFNRGEKKDKKGIEDLEK</sequence>
<dbReference type="AlphaFoldDB" id="A0AAV8XH78"/>
<dbReference type="GO" id="GO:0016298">
    <property type="term" value="F:lipase activity"/>
    <property type="evidence" value="ECO:0007669"/>
    <property type="project" value="InterPro"/>
</dbReference>
<dbReference type="Proteomes" id="UP001162162">
    <property type="component" value="Unassembled WGS sequence"/>
</dbReference>
<protein>
    <recommendedName>
        <fullName evidence="6">Lipase domain-containing protein</fullName>
    </recommendedName>
</protein>
<evidence type="ECO:0000313" key="8">
    <source>
        <dbReference type="Proteomes" id="UP001162162"/>
    </source>
</evidence>
<name>A0AAV8XH78_9CUCU</name>
<dbReference type="PANTHER" id="PTHR11610:SF36">
    <property type="entry name" value="LIPASE MEMBER H-A-LIKE PROTEIN"/>
    <property type="match status" value="1"/>
</dbReference>
<evidence type="ECO:0000256" key="1">
    <source>
        <dbReference type="ARBA" id="ARBA00004613"/>
    </source>
</evidence>
<dbReference type="InterPro" id="IPR013818">
    <property type="entry name" value="Lipase"/>
</dbReference>
<feature type="domain" description="Lipase" evidence="6">
    <location>
        <begin position="16"/>
        <end position="79"/>
    </location>
</feature>
<reference evidence="7" key="1">
    <citation type="journal article" date="2023" name="Insect Mol. Biol.">
        <title>Genome sequencing provides insights into the evolution of gene families encoding plant cell wall-degrading enzymes in longhorned beetles.</title>
        <authorList>
            <person name="Shin N.R."/>
            <person name="Okamura Y."/>
            <person name="Kirsch R."/>
            <person name="Pauchet Y."/>
        </authorList>
    </citation>
    <scope>NUCLEOTIDE SEQUENCE</scope>
    <source>
        <strain evidence="7">AMC_N1</strain>
    </source>
</reference>
<comment type="similarity">
    <text evidence="2 4">Belongs to the AB hydrolase superfamily. Lipase family.</text>
</comment>